<dbReference type="PROSITE" id="PS51831">
    <property type="entry name" value="HD"/>
    <property type="match status" value="1"/>
</dbReference>
<dbReference type="AlphaFoldDB" id="A0A6M0H2N9"/>
<evidence type="ECO:0000259" key="1">
    <source>
        <dbReference type="PROSITE" id="PS51831"/>
    </source>
</evidence>
<dbReference type="Gene3D" id="1.10.3210.10">
    <property type="entry name" value="Hypothetical protein af1432"/>
    <property type="match status" value="1"/>
</dbReference>
<dbReference type="Proteomes" id="UP000481872">
    <property type="component" value="Unassembled WGS sequence"/>
</dbReference>
<evidence type="ECO:0000313" key="3">
    <source>
        <dbReference type="Proteomes" id="UP000481872"/>
    </source>
</evidence>
<comment type="caution">
    <text evidence="2">The sequence shown here is derived from an EMBL/GenBank/DDBJ whole genome shotgun (WGS) entry which is preliminary data.</text>
</comment>
<reference evidence="2 3" key="1">
    <citation type="submission" date="2020-02" db="EMBL/GenBank/DDBJ databases">
        <title>Genome assembly of a novel Clostridium senegalense strain.</title>
        <authorList>
            <person name="Gupta T.B."/>
            <person name="Jauregui R."/>
            <person name="Maclean P."/>
            <person name="Nawarathana A."/>
            <person name="Brightwell G."/>
        </authorList>
    </citation>
    <scope>NUCLEOTIDE SEQUENCE [LARGE SCALE GENOMIC DNA]</scope>
    <source>
        <strain evidence="2 3">AGRFS4</strain>
    </source>
</reference>
<dbReference type="Pfam" id="PF01966">
    <property type="entry name" value="HD"/>
    <property type="match status" value="1"/>
</dbReference>
<feature type="domain" description="HD" evidence="1">
    <location>
        <begin position="34"/>
        <end position="152"/>
    </location>
</feature>
<accession>A0A6M0H2N9</accession>
<dbReference type="RefSeq" id="WP_199869910.1">
    <property type="nucleotide sequence ID" value="NZ_JAAGPU010000014.1"/>
</dbReference>
<keyword evidence="3" id="KW-1185">Reference proteome</keyword>
<name>A0A6M0H2N9_9CLOT</name>
<organism evidence="2 3">
    <name type="scientific">Clostridium senegalense</name>
    <dbReference type="NCBI Taxonomy" id="1465809"/>
    <lineage>
        <taxon>Bacteria</taxon>
        <taxon>Bacillati</taxon>
        <taxon>Bacillota</taxon>
        <taxon>Clostridia</taxon>
        <taxon>Eubacteriales</taxon>
        <taxon>Clostridiaceae</taxon>
        <taxon>Clostridium</taxon>
    </lineage>
</organism>
<gene>
    <name evidence="2" type="ORF">G3M99_08985</name>
</gene>
<sequence>MNSEMEFYYTWFENYLSQYLSCKDSKVIVNYELKREHTYRVRDNILKIGKKLNLDKNNLKLCEIIGLFHDVGRFKQYYDYGTFSDAITGSHGKISINVLIECDVLKHLKEDEKDIVLKSIDYHNCFYIPKSESGDIKFFSRLIRDADKLDAFYLETDKNEDRRYDLEELSCEKEYSEEIIRDIMESRQVDFKNIKYKYDRKLAILGLIFDLCYNQSYEIFETERYLSRIFKDLPEDIEIDRIFSHCNNYIKCKLNSM</sequence>
<dbReference type="InterPro" id="IPR003607">
    <property type="entry name" value="HD/PDEase_dom"/>
</dbReference>
<dbReference type="EMBL" id="JAAGPU010000014">
    <property type="protein sequence ID" value="NEU04985.1"/>
    <property type="molecule type" value="Genomic_DNA"/>
</dbReference>
<evidence type="ECO:0000313" key="2">
    <source>
        <dbReference type="EMBL" id="NEU04985.1"/>
    </source>
</evidence>
<dbReference type="InterPro" id="IPR006674">
    <property type="entry name" value="HD_domain"/>
</dbReference>
<dbReference type="SUPFAM" id="SSF109604">
    <property type="entry name" value="HD-domain/PDEase-like"/>
    <property type="match status" value="1"/>
</dbReference>
<proteinExistence type="predicted"/>
<dbReference type="CDD" id="cd00077">
    <property type="entry name" value="HDc"/>
    <property type="match status" value="1"/>
</dbReference>
<protein>
    <submittedName>
        <fullName evidence="2">HD domain-containing protein</fullName>
    </submittedName>
</protein>